<feature type="domain" description="PTS EIIA type-2" evidence="5">
    <location>
        <begin position="498"/>
        <end position="637"/>
    </location>
</feature>
<evidence type="ECO:0000259" key="7">
    <source>
        <dbReference type="PROSITE" id="PS51372"/>
    </source>
</evidence>
<dbReference type="Pfam" id="PF05043">
    <property type="entry name" value="Mga"/>
    <property type="match status" value="1"/>
</dbReference>
<dbReference type="InterPro" id="IPR002178">
    <property type="entry name" value="PTS_EIIA_type-2_dom"/>
</dbReference>
<keyword evidence="3" id="KW-0010">Activator</keyword>
<dbReference type="PROSITE" id="PS51372">
    <property type="entry name" value="PRD_2"/>
    <property type="match status" value="2"/>
</dbReference>
<dbReference type="InterPro" id="IPR013196">
    <property type="entry name" value="HTH_11"/>
</dbReference>
<dbReference type="InterPro" id="IPR036634">
    <property type="entry name" value="PRD_sf"/>
</dbReference>
<dbReference type="RefSeq" id="WP_271339124.1">
    <property type="nucleotide sequence ID" value="NZ_JAQKAB010000001.1"/>
</dbReference>
<dbReference type="InterPro" id="IPR016152">
    <property type="entry name" value="PTrfase/Anion_transptr"/>
</dbReference>
<keyword evidence="4" id="KW-0804">Transcription</keyword>
<comment type="caution">
    <text evidence="8">The sequence shown here is derived from an EMBL/GenBank/DDBJ whole genome shotgun (WGS) entry which is preliminary data.</text>
</comment>
<dbReference type="InterPro" id="IPR036388">
    <property type="entry name" value="WH-like_DNA-bd_sf"/>
</dbReference>
<dbReference type="Proteomes" id="UP001211894">
    <property type="component" value="Unassembled WGS sequence"/>
</dbReference>
<dbReference type="Gene3D" id="1.10.10.10">
    <property type="entry name" value="Winged helix-like DNA-binding domain superfamily/Winged helix DNA-binding domain"/>
    <property type="match status" value="2"/>
</dbReference>
<evidence type="ECO:0000259" key="6">
    <source>
        <dbReference type="PROSITE" id="PS51099"/>
    </source>
</evidence>
<dbReference type="EMBL" id="JAQKAB010000001">
    <property type="protein sequence ID" value="MDA7025258.1"/>
    <property type="molecule type" value="Genomic_DNA"/>
</dbReference>
<sequence length="649" mass="74900">MMNDRFKFILGELMAVETPLTSHYFANKLNVTSRTIRSDVKELNQFLSGSGAFIQSIRGAGYQLSIENDARFHQFLQHIFQDGLKHPVFPNERILYLFKRLLLTDEYVKLENLADDLYVSKSTVQHDMRDIRKRLKPYGIKLVIKPNYGFKLRGEEMKLRYCMAEHIFQKQEMDLDIIDTRVPILPKAELNMIRETISEKIMDQQMFLSDMALSNLIVHIVIACKRIRNGKHVSLYEADVKEMMNDQEYRVACSIAQNLEKKLKVKFPTEETAYMAIHLLGAKRTKVDHDNMNDFIDDETDRLADLLIETIDHQFKLGIKRDKQLKNGLSLHLKPALNRYRYGMYIRNPLLDTIKTHDPLAFEAGIQAGEVLKKETGFDIEESEVGYLALHIGAAIERRKTNIMSKRCVIVCVSGAGNAIWIESKLRSTFGANLQILGTVNYYRLKQISLNALDFIISTIPLPEKLPIPVIKVNAILKEIDVLKINHVLNAKLELVEKYTRKQLIFLQKTFQSKSEILQFLCEKALKLGLVEEDLTASVFEREAIAPTYFGNLIAIPRSMTAKSLQTFWAVCTLQKPIEWENKRVQFICLLCVEKNNPSHLQKMYKLVGHVLNHRSIVHDFLKCQTYEEFIDVVRELNVFPQVSGKTLS</sequence>
<evidence type="ECO:0000313" key="8">
    <source>
        <dbReference type="EMBL" id="MDA7025258.1"/>
    </source>
</evidence>
<keyword evidence="1" id="KW-0677">Repeat</keyword>
<organism evidence="8 9">
    <name type="scientific">Bacillus changyiensis</name>
    <dbReference type="NCBI Taxonomy" id="3004103"/>
    <lineage>
        <taxon>Bacteria</taxon>
        <taxon>Bacillati</taxon>
        <taxon>Bacillota</taxon>
        <taxon>Bacilli</taxon>
        <taxon>Bacillales</taxon>
        <taxon>Bacillaceae</taxon>
        <taxon>Bacillus</taxon>
    </lineage>
</organism>
<dbReference type="SUPFAM" id="SSF63520">
    <property type="entry name" value="PTS-regulatory domain, PRD"/>
    <property type="match status" value="2"/>
</dbReference>
<dbReference type="Pfam" id="PF00359">
    <property type="entry name" value="PTS_EIIA_2"/>
    <property type="match status" value="1"/>
</dbReference>
<evidence type="ECO:0000256" key="1">
    <source>
        <dbReference type="ARBA" id="ARBA00022737"/>
    </source>
</evidence>
<evidence type="ECO:0000313" key="9">
    <source>
        <dbReference type="Proteomes" id="UP001211894"/>
    </source>
</evidence>
<dbReference type="PANTHER" id="PTHR30185:SF13">
    <property type="entry name" value="LICABCH OPERON REGULATOR-RELATED"/>
    <property type="match status" value="1"/>
</dbReference>
<evidence type="ECO:0000256" key="3">
    <source>
        <dbReference type="ARBA" id="ARBA00023159"/>
    </source>
</evidence>
<dbReference type="InterPro" id="IPR011608">
    <property type="entry name" value="PRD"/>
</dbReference>
<dbReference type="Gene3D" id="3.40.930.10">
    <property type="entry name" value="Mannitol-specific EII, Chain A"/>
    <property type="match status" value="1"/>
</dbReference>
<evidence type="ECO:0000256" key="2">
    <source>
        <dbReference type="ARBA" id="ARBA00023015"/>
    </source>
</evidence>
<dbReference type="PANTHER" id="PTHR30185">
    <property type="entry name" value="CRYPTIC BETA-GLUCOSIDE BGL OPERON ANTITERMINATOR"/>
    <property type="match status" value="1"/>
</dbReference>
<name>A0ABT4WYY3_9BACI</name>
<feature type="domain" description="PRD" evidence="7">
    <location>
        <begin position="295"/>
        <end position="402"/>
    </location>
</feature>
<dbReference type="PROSITE" id="PS51099">
    <property type="entry name" value="PTS_EIIB_TYPE_2"/>
    <property type="match status" value="1"/>
</dbReference>
<feature type="domain" description="PTS EIIB type-2" evidence="6">
    <location>
        <begin position="406"/>
        <end position="497"/>
    </location>
</feature>
<proteinExistence type="predicted"/>
<dbReference type="Gene3D" id="1.10.1790.10">
    <property type="entry name" value="PRD domain"/>
    <property type="match status" value="2"/>
</dbReference>
<dbReference type="InterPro" id="IPR013011">
    <property type="entry name" value="PTS_EIIB_2"/>
</dbReference>
<dbReference type="CDD" id="cd05568">
    <property type="entry name" value="PTS_IIB_bgl_like"/>
    <property type="match status" value="1"/>
</dbReference>
<reference evidence="8 9" key="1">
    <citation type="submission" date="2023-01" db="EMBL/GenBank/DDBJ databases">
        <title>Bacillus changyiensis sp. nov., isolated from a coastal deposit.</title>
        <authorList>
            <person name="Xiao G."/>
            <person name="Lai Q."/>
            <person name="Hu Z."/>
            <person name="Shao Z."/>
        </authorList>
    </citation>
    <scope>NUCLEOTIDE SEQUENCE [LARGE SCALE GENOMIC DNA]</scope>
    <source>
        <strain evidence="8 9">CLL-7-23</strain>
    </source>
</reference>
<dbReference type="Pfam" id="PF00874">
    <property type="entry name" value="PRD"/>
    <property type="match status" value="2"/>
</dbReference>
<protein>
    <submittedName>
        <fullName evidence="8">BglG family transcription antiterminator</fullName>
    </submittedName>
</protein>
<accession>A0ABT4WYY3</accession>
<dbReference type="Gene3D" id="3.40.50.2300">
    <property type="match status" value="1"/>
</dbReference>
<feature type="domain" description="PRD" evidence="7">
    <location>
        <begin position="184"/>
        <end position="289"/>
    </location>
</feature>
<dbReference type="Pfam" id="PF08279">
    <property type="entry name" value="HTH_11"/>
    <property type="match status" value="1"/>
</dbReference>
<gene>
    <name evidence="8" type="ORF">PJ311_01385</name>
</gene>
<evidence type="ECO:0000256" key="4">
    <source>
        <dbReference type="ARBA" id="ARBA00023163"/>
    </source>
</evidence>
<evidence type="ECO:0000259" key="5">
    <source>
        <dbReference type="PROSITE" id="PS51094"/>
    </source>
</evidence>
<keyword evidence="9" id="KW-1185">Reference proteome</keyword>
<dbReference type="InterPro" id="IPR007737">
    <property type="entry name" value="Mga_HTH"/>
</dbReference>
<dbReference type="SUPFAM" id="SSF55804">
    <property type="entry name" value="Phoshotransferase/anion transport protein"/>
    <property type="match status" value="1"/>
</dbReference>
<dbReference type="CDD" id="cd00211">
    <property type="entry name" value="PTS_IIA_fru"/>
    <property type="match status" value="1"/>
</dbReference>
<keyword evidence="2" id="KW-0805">Transcription regulation</keyword>
<dbReference type="PROSITE" id="PS51094">
    <property type="entry name" value="PTS_EIIA_TYPE_2"/>
    <property type="match status" value="1"/>
</dbReference>
<dbReference type="InterPro" id="IPR050661">
    <property type="entry name" value="BglG_antiterminators"/>
</dbReference>